<dbReference type="AlphaFoldDB" id="A0A1Y0IM02"/>
<dbReference type="KEGG" id="tum:CBW65_11285"/>
<keyword evidence="2" id="KW-1185">Reference proteome</keyword>
<dbReference type="InterPro" id="IPR017576">
    <property type="entry name" value="CRISPR-assoc_prot_Csc1"/>
</dbReference>
<protein>
    <submittedName>
        <fullName evidence="1">Type I-D CRISPR-associated protein Cas5/Csc1</fullName>
    </submittedName>
</protein>
<proteinExistence type="predicted"/>
<gene>
    <name evidence="1" type="ORF">CBW65_11285</name>
</gene>
<dbReference type="NCBIfam" id="TIGR03159">
    <property type="entry name" value="cas_Csc1"/>
    <property type="match status" value="1"/>
</dbReference>
<dbReference type="RefSeq" id="WP_087456907.1">
    <property type="nucleotide sequence ID" value="NZ_CP021434.1"/>
</dbReference>
<dbReference type="OrthoDB" id="49508at2"/>
<dbReference type="Pfam" id="PF26241">
    <property type="entry name" value="Cas_Csc1"/>
    <property type="match status" value="1"/>
</dbReference>
<name>A0A1Y0IM02_9BACL</name>
<dbReference type="EMBL" id="CP021434">
    <property type="protein sequence ID" value="ARU61527.1"/>
    <property type="molecule type" value="Genomic_DNA"/>
</dbReference>
<evidence type="ECO:0000313" key="1">
    <source>
        <dbReference type="EMBL" id="ARU61527.1"/>
    </source>
</evidence>
<evidence type="ECO:0000313" key="2">
    <source>
        <dbReference type="Proteomes" id="UP000195437"/>
    </source>
</evidence>
<dbReference type="Proteomes" id="UP000195437">
    <property type="component" value="Chromosome"/>
</dbReference>
<reference evidence="2" key="1">
    <citation type="submission" date="2017-05" db="EMBL/GenBank/DDBJ databases">
        <authorList>
            <person name="Sung H."/>
        </authorList>
    </citation>
    <scope>NUCLEOTIDE SEQUENCE [LARGE SCALE GENOMIC DNA]</scope>
    <source>
        <strain evidence="2">AR23208</strain>
    </source>
</reference>
<sequence length="236" mass="27035">MSTGVSTQAHFRDPQMRIFHVKLIPHDILWFASFDAGAVTVTEPAIHNYALSYAVSRYERAVSFSDQPTYELDLEQMDWYATPAKAKRFARLKFTWNAIDTMTQTTETPNFEKTNSPKMGTRHVLAPAPATEFEFYLFSRKGEIPPRMIRLGKKRAPCVLKWEEVKHQGPVKVELARPTHLVNPLDVVGEFEQYRMVSIPPSFLADDAYIRQGLVVRGSGHEVVVPRRLLDWDGEK</sequence>
<accession>A0A1Y0IM02</accession>
<organism evidence="1 2">
    <name type="scientific">Tumebacillus avium</name>
    <dbReference type="NCBI Taxonomy" id="1903704"/>
    <lineage>
        <taxon>Bacteria</taxon>
        <taxon>Bacillati</taxon>
        <taxon>Bacillota</taxon>
        <taxon>Bacilli</taxon>
        <taxon>Bacillales</taxon>
        <taxon>Alicyclobacillaceae</taxon>
        <taxon>Tumebacillus</taxon>
    </lineage>
</organism>